<keyword evidence="3" id="KW-1185">Reference proteome</keyword>
<dbReference type="Pfam" id="PF01047">
    <property type="entry name" value="MarR"/>
    <property type="match status" value="1"/>
</dbReference>
<feature type="domain" description="HTH marR-type" evidence="1">
    <location>
        <begin position="22"/>
        <end position="123"/>
    </location>
</feature>
<dbReference type="EMBL" id="JADNYM010000001">
    <property type="protein sequence ID" value="MBG0738031.1"/>
    <property type="molecule type" value="Genomic_DNA"/>
</dbReference>
<accession>A0A931CNF9</accession>
<dbReference type="SUPFAM" id="SSF46785">
    <property type="entry name" value="Winged helix' DNA-binding domain"/>
    <property type="match status" value="1"/>
</dbReference>
<evidence type="ECO:0000259" key="1">
    <source>
        <dbReference type="SMART" id="SM00347"/>
    </source>
</evidence>
<dbReference type="InterPro" id="IPR036390">
    <property type="entry name" value="WH_DNA-bd_sf"/>
</dbReference>
<dbReference type="InterPro" id="IPR036388">
    <property type="entry name" value="WH-like_DNA-bd_sf"/>
</dbReference>
<organism evidence="2 3">
    <name type="scientific">Arthrobacter terrae</name>
    <dbReference type="NCBI Taxonomy" id="2935737"/>
    <lineage>
        <taxon>Bacteria</taxon>
        <taxon>Bacillati</taxon>
        <taxon>Actinomycetota</taxon>
        <taxon>Actinomycetes</taxon>
        <taxon>Micrococcales</taxon>
        <taxon>Micrococcaceae</taxon>
        <taxon>Arthrobacter</taxon>
    </lineage>
</organism>
<dbReference type="RefSeq" id="WP_196394965.1">
    <property type="nucleotide sequence ID" value="NZ_JADNYM010000001.1"/>
</dbReference>
<dbReference type="Gene3D" id="1.10.10.10">
    <property type="entry name" value="Winged helix-like DNA-binding domain superfamily/Winged helix DNA-binding domain"/>
    <property type="match status" value="1"/>
</dbReference>
<gene>
    <name evidence="2" type="ORF">IV500_01080</name>
</gene>
<dbReference type="AlphaFoldDB" id="A0A931CNF9"/>
<dbReference type="GO" id="GO:0003700">
    <property type="term" value="F:DNA-binding transcription factor activity"/>
    <property type="evidence" value="ECO:0007669"/>
    <property type="project" value="InterPro"/>
</dbReference>
<sequence>MNAAELHRLARHVRTIALRATENTGPDRVNAGELSVLEDVARNPGATVSGITRRTGLARSLVSRISRAMADAGAISITADASDRRKVRVDLTPRTRAMILDRANKPILKAIAASTPKLSPDHQLALERHLSEAERLLRLGAES</sequence>
<comment type="caution">
    <text evidence="2">The sequence shown here is derived from an EMBL/GenBank/DDBJ whole genome shotgun (WGS) entry which is preliminary data.</text>
</comment>
<evidence type="ECO:0000313" key="2">
    <source>
        <dbReference type="EMBL" id="MBG0738031.1"/>
    </source>
</evidence>
<protein>
    <submittedName>
        <fullName evidence="2">MarR family transcriptional regulator</fullName>
    </submittedName>
</protein>
<dbReference type="InterPro" id="IPR000835">
    <property type="entry name" value="HTH_MarR-typ"/>
</dbReference>
<proteinExistence type="predicted"/>
<dbReference type="Proteomes" id="UP000655366">
    <property type="component" value="Unassembled WGS sequence"/>
</dbReference>
<reference evidence="2 3" key="1">
    <citation type="submission" date="2020-11" db="EMBL/GenBank/DDBJ databases">
        <title>Arthrobacter antarcticus sp. nov., isolated from Antarctic Soil.</title>
        <authorList>
            <person name="Li J."/>
        </authorList>
    </citation>
    <scope>NUCLEOTIDE SEQUENCE [LARGE SCALE GENOMIC DNA]</scope>
    <source>
        <strain evidence="2 3">Z1-20</strain>
    </source>
</reference>
<dbReference type="SMART" id="SM00347">
    <property type="entry name" value="HTH_MARR"/>
    <property type="match status" value="1"/>
</dbReference>
<name>A0A931CNF9_9MICC</name>
<evidence type="ECO:0000313" key="3">
    <source>
        <dbReference type="Proteomes" id="UP000655366"/>
    </source>
</evidence>